<evidence type="ECO:0000256" key="2">
    <source>
        <dbReference type="SAM" id="MobiDB-lite"/>
    </source>
</evidence>
<dbReference type="AlphaFoldDB" id="A0A6L6PNX1"/>
<evidence type="ECO:0000256" key="1">
    <source>
        <dbReference type="ARBA" id="ARBA00023172"/>
    </source>
</evidence>
<name>A0A6L6PNX1_9BURK</name>
<reference evidence="3 4" key="1">
    <citation type="submission" date="2019-11" db="EMBL/GenBank/DDBJ databases">
        <title>Type strains purchased from KCTC, JCM and DSMZ.</title>
        <authorList>
            <person name="Lu H."/>
        </authorList>
    </citation>
    <scope>NUCLEOTIDE SEQUENCE [LARGE SCALE GENOMIC DNA]</scope>
    <source>
        <strain evidence="3 4">KCTC 22382</strain>
    </source>
</reference>
<evidence type="ECO:0000313" key="4">
    <source>
        <dbReference type="Proteomes" id="UP000475582"/>
    </source>
</evidence>
<comment type="caution">
    <text evidence="3">The sequence shown here is derived from an EMBL/GenBank/DDBJ whole genome shotgun (WGS) entry which is preliminary data.</text>
</comment>
<organism evidence="3 4">
    <name type="scientific">Duganella radicis</name>
    <dbReference type="NCBI Taxonomy" id="551988"/>
    <lineage>
        <taxon>Bacteria</taxon>
        <taxon>Pseudomonadati</taxon>
        <taxon>Pseudomonadota</taxon>
        <taxon>Betaproteobacteria</taxon>
        <taxon>Burkholderiales</taxon>
        <taxon>Oxalobacteraceae</taxon>
        <taxon>Telluria group</taxon>
        <taxon>Duganella</taxon>
    </lineage>
</organism>
<dbReference type="SUPFAM" id="SSF56349">
    <property type="entry name" value="DNA breaking-rejoining enzymes"/>
    <property type="match status" value="1"/>
</dbReference>
<dbReference type="GO" id="GO:0003677">
    <property type="term" value="F:DNA binding"/>
    <property type="evidence" value="ECO:0007669"/>
    <property type="project" value="InterPro"/>
</dbReference>
<gene>
    <name evidence="3" type="ORF">GM676_25045</name>
</gene>
<feature type="region of interest" description="Disordered" evidence="2">
    <location>
        <begin position="328"/>
        <end position="348"/>
    </location>
</feature>
<proteinExistence type="predicted"/>
<dbReference type="InterPro" id="IPR013762">
    <property type="entry name" value="Integrase-like_cat_sf"/>
</dbReference>
<dbReference type="Proteomes" id="UP000475582">
    <property type="component" value="Unassembled WGS sequence"/>
</dbReference>
<dbReference type="InterPro" id="IPR011010">
    <property type="entry name" value="DNA_brk_join_enz"/>
</dbReference>
<dbReference type="GO" id="GO:0015074">
    <property type="term" value="P:DNA integration"/>
    <property type="evidence" value="ECO:0007669"/>
    <property type="project" value="InterPro"/>
</dbReference>
<keyword evidence="4" id="KW-1185">Reference proteome</keyword>
<dbReference type="GO" id="GO:0006310">
    <property type="term" value="P:DNA recombination"/>
    <property type="evidence" value="ECO:0007669"/>
    <property type="project" value="UniProtKB-KW"/>
</dbReference>
<evidence type="ECO:0000313" key="3">
    <source>
        <dbReference type="EMBL" id="MTV40836.1"/>
    </source>
</evidence>
<dbReference type="Gene3D" id="1.10.443.10">
    <property type="entry name" value="Intergrase catalytic core"/>
    <property type="match status" value="1"/>
</dbReference>
<dbReference type="EMBL" id="WNKY01000042">
    <property type="protein sequence ID" value="MTV40836.1"/>
    <property type="molecule type" value="Genomic_DNA"/>
</dbReference>
<sequence>MNQSEKEKIYDTIRRARALNKALKPSMASSASKAQYAQEFKRLVAKCSPKTPAGMFEVMRSTKSKRTWYLRRAAARHVIQEGLLHTLREQDRHQAAGDMTSWEMSVKKIDFLIGLHATLERHDNKCPITSTAKKRSKRQMLHKLPDDFREQMYSAMSNSKYRLAVLVASLSGARPQELEYGVKMTERDGALTLHIIGAKVVQGGVQGQAWREIEYSVTDDNPLIAAALAELRSHGQNEILVSVSSKDAYTAALRRVGRVLWPRMKSETTGYCLRHMFASDLKAAGLSIEAIAMALGHSVTRTQSLYGQAQISTRGSGMLNPTAVRAAAPVRQNTTAHPNVKPSRHDRR</sequence>
<dbReference type="RefSeq" id="WP_155466933.1">
    <property type="nucleotide sequence ID" value="NZ_WNKY01000042.1"/>
</dbReference>
<protein>
    <submittedName>
        <fullName evidence="3">Uncharacterized protein</fullName>
    </submittedName>
</protein>
<keyword evidence="1" id="KW-0233">DNA recombination</keyword>
<dbReference type="OrthoDB" id="8883268at2"/>
<accession>A0A6L6PNX1</accession>